<dbReference type="EMBL" id="LR798419">
    <property type="protein sequence ID" value="CAB5230518.1"/>
    <property type="molecule type" value="Genomic_DNA"/>
</dbReference>
<reference evidence="4" key="1">
    <citation type="submission" date="2020-05" db="EMBL/GenBank/DDBJ databases">
        <authorList>
            <person name="Chiriac C."/>
            <person name="Salcher M."/>
            <person name="Ghai R."/>
            <person name="Kavagutti S V."/>
        </authorList>
    </citation>
    <scope>NUCLEOTIDE SEQUENCE</scope>
</reference>
<keyword evidence="1" id="KW-0812">Transmembrane</keyword>
<dbReference type="EMBL" id="LR797428">
    <property type="protein sequence ID" value="CAB4215583.1"/>
    <property type="molecule type" value="Genomic_DNA"/>
</dbReference>
<sequence>MKLNRANEPVVLTDMRPLSVARLMRGQRKAEGLRFLAQLLFALAGWVLIYAWLS</sequence>
<evidence type="ECO:0000256" key="1">
    <source>
        <dbReference type="SAM" id="Phobius"/>
    </source>
</evidence>
<evidence type="ECO:0000313" key="3">
    <source>
        <dbReference type="EMBL" id="CAB4215583.1"/>
    </source>
</evidence>
<protein>
    <submittedName>
        <fullName evidence="4">Uncharacterized protein</fullName>
    </submittedName>
</protein>
<name>A0A6J7XJU0_9CAUD</name>
<gene>
    <name evidence="2" type="ORF">UFOVP1126_34</name>
    <name evidence="3" type="ORF">UFOVP1485_34</name>
    <name evidence="4" type="ORF">UFOVP1573_25</name>
</gene>
<organism evidence="4">
    <name type="scientific">uncultured Caudovirales phage</name>
    <dbReference type="NCBI Taxonomy" id="2100421"/>
    <lineage>
        <taxon>Viruses</taxon>
        <taxon>Duplodnaviria</taxon>
        <taxon>Heunggongvirae</taxon>
        <taxon>Uroviricota</taxon>
        <taxon>Caudoviricetes</taxon>
        <taxon>Peduoviridae</taxon>
        <taxon>Maltschvirus</taxon>
        <taxon>Maltschvirus maltsch</taxon>
    </lineage>
</organism>
<dbReference type="EMBL" id="LR797069">
    <property type="protein sequence ID" value="CAB4184631.1"/>
    <property type="molecule type" value="Genomic_DNA"/>
</dbReference>
<keyword evidence="1" id="KW-1133">Transmembrane helix</keyword>
<keyword evidence="1" id="KW-0472">Membrane</keyword>
<feature type="transmembrane region" description="Helical" evidence="1">
    <location>
        <begin position="32"/>
        <end position="53"/>
    </location>
</feature>
<evidence type="ECO:0000313" key="4">
    <source>
        <dbReference type="EMBL" id="CAB5230518.1"/>
    </source>
</evidence>
<evidence type="ECO:0000313" key="2">
    <source>
        <dbReference type="EMBL" id="CAB4184631.1"/>
    </source>
</evidence>
<proteinExistence type="predicted"/>
<accession>A0A6J7XJU0</accession>